<keyword evidence="1" id="KW-0812">Transmembrane</keyword>
<keyword evidence="1" id="KW-1133">Transmembrane helix</keyword>
<reference evidence="2 3" key="1">
    <citation type="journal article" date="2018" name="PLoS Genet.">
        <title>Population sequencing reveals clonal diversity and ancestral inbreeding in the grapevine cultivar Chardonnay.</title>
        <authorList>
            <person name="Roach M.J."/>
            <person name="Johnson D.L."/>
            <person name="Bohlmann J."/>
            <person name="van Vuuren H.J."/>
            <person name="Jones S.J."/>
            <person name="Pretorius I.S."/>
            <person name="Schmidt S.A."/>
            <person name="Borneman A.R."/>
        </authorList>
    </citation>
    <scope>NUCLEOTIDE SEQUENCE [LARGE SCALE GENOMIC DNA]</scope>
    <source>
        <strain evidence="3">cv. Chardonnay</strain>
        <tissue evidence="2">Leaf</tissue>
    </source>
</reference>
<evidence type="ECO:0000313" key="3">
    <source>
        <dbReference type="Proteomes" id="UP000288805"/>
    </source>
</evidence>
<feature type="transmembrane region" description="Helical" evidence="1">
    <location>
        <begin position="57"/>
        <end position="77"/>
    </location>
</feature>
<organism evidence="2 3">
    <name type="scientific">Vitis vinifera</name>
    <name type="common">Grape</name>
    <dbReference type="NCBI Taxonomy" id="29760"/>
    <lineage>
        <taxon>Eukaryota</taxon>
        <taxon>Viridiplantae</taxon>
        <taxon>Streptophyta</taxon>
        <taxon>Embryophyta</taxon>
        <taxon>Tracheophyta</taxon>
        <taxon>Spermatophyta</taxon>
        <taxon>Magnoliopsida</taxon>
        <taxon>eudicotyledons</taxon>
        <taxon>Gunneridae</taxon>
        <taxon>Pentapetalae</taxon>
        <taxon>rosids</taxon>
        <taxon>Vitales</taxon>
        <taxon>Vitaceae</taxon>
        <taxon>Viteae</taxon>
        <taxon>Vitis</taxon>
    </lineage>
</organism>
<dbReference type="AlphaFoldDB" id="A0A438G6C6"/>
<name>A0A438G6C6_VITVI</name>
<keyword evidence="1" id="KW-0472">Membrane</keyword>
<evidence type="ECO:0000313" key="2">
    <source>
        <dbReference type="EMBL" id="RVW67759.1"/>
    </source>
</evidence>
<comment type="caution">
    <text evidence="2">The sequence shown here is derived from an EMBL/GenBank/DDBJ whole genome shotgun (WGS) entry which is preliminary data.</text>
</comment>
<evidence type="ECO:0000256" key="1">
    <source>
        <dbReference type="SAM" id="Phobius"/>
    </source>
</evidence>
<protein>
    <submittedName>
        <fullName evidence="2">Uncharacterized protein</fullName>
    </submittedName>
</protein>
<dbReference type="Proteomes" id="UP000288805">
    <property type="component" value="Unassembled WGS sequence"/>
</dbReference>
<sequence length="118" mass="12917">MLQITSTDVTALLSNSSFHYGRHHISTISYFPKEIVLKGRAQPAETGKDTKPLKEEVVATMPTLLLLCMLVLLNCLATGSTPGYLYHICPSTTTFNPNSNYETVGGCPPRVPFSTRTL</sequence>
<proteinExistence type="predicted"/>
<dbReference type="EMBL" id="QGNW01000567">
    <property type="protein sequence ID" value="RVW67759.1"/>
    <property type="molecule type" value="Genomic_DNA"/>
</dbReference>
<gene>
    <name evidence="2" type="ORF">CK203_065007</name>
</gene>
<accession>A0A438G6C6</accession>